<evidence type="ECO:0000256" key="1">
    <source>
        <dbReference type="SAM" id="MobiDB-lite"/>
    </source>
</evidence>
<comment type="caution">
    <text evidence="2">The sequence shown here is derived from an EMBL/GenBank/DDBJ whole genome shotgun (WGS) entry which is preliminary data.</text>
</comment>
<feature type="region of interest" description="Disordered" evidence="1">
    <location>
        <begin position="154"/>
        <end position="180"/>
    </location>
</feature>
<sequence>MAWMGRGGKTAECPEIDVGMEPFRAESLQIPKKWEFGMENTGRGSVGRWERERSWSKVMDVPRFAGAAPGSLGMSKARLDPPGTVGGVPEHGWGGNGMGFKVPSHPKPFQDSSESTGISIARCDPVCSPKSSPRIQDPNASLQCPIPLSKIQFLNPNSNPALQNPIPLSNVQSHSPKSIS</sequence>
<keyword evidence="3" id="KW-1185">Reference proteome</keyword>
<protein>
    <submittedName>
        <fullName evidence="2">Uncharacterized protein</fullName>
    </submittedName>
</protein>
<dbReference type="AlphaFoldDB" id="A0A8K1G1V0"/>
<reference evidence="2" key="1">
    <citation type="submission" date="2019-04" db="EMBL/GenBank/DDBJ databases">
        <title>Genome assembly of Zosterops borbonicus 15179.</title>
        <authorList>
            <person name="Leroy T."/>
            <person name="Anselmetti Y."/>
            <person name="Tilak M.-K."/>
            <person name="Nabholz B."/>
        </authorList>
    </citation>
    <scope>NUCLEOTIDE SEQUENCE</scope>
    <source>
        <strain evidence="2">HGM_15179</strain>
        <tissue evidence="2">Muscle</tissue>
    </source>
</reference>
<evidence type="ECO:0000313" key="3">
    <source>
        <dbReference type="Proteomes" id="UP000796761"/>
    </source>
</evidence>
<accession>A0A8K1G1V0</accession>
<dbReference type="EMBL" id="SWJQ01000946">
    <property type="protein sequence ID" value="TRZ10059.1"/>
    <property type="molecule type" value="Genomic_DNA"/>
</dbReference>
<feature type="region of interest" description="Disordered" evidence="1">
    <location>
        <begin position="72"/>
        <end position="101"/>
    </location>
</feature>
<proteinExistence type="predicted"/>
<organism evidence="2 3">
    <name type="scientific">Zosterops borbonicus</name>
    <dbReference type="NCBI Taxonomy" id="364589"/>
    <lineage>
        <taxon>Eukaryota</taxon>
        <taxon>Metazoa</taxon>
        <taxon>Chordata</taxon>
        <taxon>Craniata</taxon>
        <taxon>Vertebrata</taxon>
        <taxon>Euteleostomi</taxon>
        <taxon>Archelosauria</taxon>
        <taxon>Archosauria</taxon>
        <taxon>Dinosauria</taxon>
        <taxon>Saurischia</taxon>
        <taxon>Theropoda</taxon>
        <taxon>Coelurosauria</taxon>
        <taxon>Aves</taxon>
        <taxon>Neognathae</taxon>
        <taxon>Neoaves</taxon>
        <taxon>Telluraves</taxon>
        <taxon>Australaves</taxon>
        <taxon>Passeriformes</taxon>
        <taxon>Sylvioidea</taxon>
        <taxon>Zosteropidae</taxon>
        <taxon>Zosterops</taxon>
    </lineage>
</organism>
<gene>
    <name evidence="2" type="ORF">HGM15179_017047</name>
</gene>
<dbReference type="Proteomes" id="UP000796761">
    <property type="component" value="Unassembled WGS sequence"/>
</dbReference>
<evidence type="ECO:0000313" key="2">
    <source>
        <dbReference type="EMBL" id="TRZ10059.1"/>
    </source>
</evidence>
<name>A0A8K1G1V0_9PASS</name>